<dbReference type="EC" id="2.7.4.1" evidence="2"/>
<dbReference type="Gene3D" id="3.30.870.10">
    <property type="entry name" value="Endonuclease Chain A"/>
    <property type="match status" value="1"/>
</dbReference>
<dbReference type="GO" id="GO:0006799">
    <property type="term" value="P:polyphosphate biosynthetic process"/>
    <property type="evidence" value="ECO:0007669"/>
    <property type="project" value="InterPro"/>
</dbReference>
<protein>
    <submittedName>
        <fullName evidence="2">Polyphosphate kinase</fullName>
        <ecNumber evidence="2">2.7.4.1</ecNumber>
    </submittedName>
</protein>
<accession>A0A090VA04</accession>
<proteinExistence type="predicted"/>
<dbReference type="SUPFAM" id="SSF56024">
    <property type="entry name" value="Phospholipase D/nuclease"/>
    <property type="match status" value="1"/>
</dbReference>
<evidence type="ECO:0000313" key="2">
    <source>
        <dbReference type="EMBL" id="GAL61621.1"/>
    </source>
</evidence>
<evidence type="ECO:0000313" key="3">
    <source>
        <dbReference type="Proteomes" id="UP000029644"/>
    </source>
</evidence>
<dbReference type="PANTHER" id="PTHR30218">
    <property type="entry name" value="POLYPHOSPHATE KINASE"/>
    <property type="match status" value="1"/>
</dbReference>
<name>A0A090VA04_9FLAO</name>
<dbReference type="GO" id="GO:0009358">
    <property type="term" value="C:polyphosphate kinase complex"/>
    <property type="evidence" value="ECO:0007669"/>
    <property type="project" value="InterPro"/>
</dbReference>
<evidence type="ECO:0000259" key="1">
    <source>
        <dbReference type="Pfam" id="PF13090"/>
    </source>
</evidence>
<gene>
    <name evidence="2" type="ORF">JCM19300_1444</name>
</gene>
<feature type="domain" description="Polyphosphate kinase C-terminal" evidence="1">
    <location>
        <begin position="1"/>
        <end position="129"/>
    </location>
</feature>
<dbReference type="AlphaFoldDB" id="A0A090VA04"/>
<dbReference type="GO" id="GO:0008976">
    <property type="term" value="F:polyphosphate kinase activity"/>
    <property type="evidence" value="ECO:0007669"/>
    <property type="project" value="UniProtKB-EC"/>
</dbReference>
<keyword evidence="2" id="KW-0808">Transferase</keyword>
<dbReference type="Pfam" id="PF13090">
    <property type="entry name" value="PP_kinase_C"/>
    <property type="match status" value="1"/>
</dbReference>
<comment type="caution">
    <text evidence="2">The sequence shown here is derived from an EMBL/GenBank/DDBJ whole genome shotgun (WGS) entry which is preliminary data.</text>
</comment>
<reference evidence="2 3" key="1">
    <citation type="journal article" date="2014" name="Genome Announc.">
        <title>Draft Genome Sequences of Marine Flavobacterium Algibacter lectus Strains SS8 and NR4.</title>
        <authorList>
            <person name="Takatani N."/>
            <person name="Nakanishi M."/>
            <person name="Meirelles P."/>
            <person name="Mino S."/>
            <person name="Suda W."/>
            <person name="Oshima K."/>
            <person name="Hattori M."/>
            <person name="Ohkuma M."/>
            <person name="Hosokawa M."/>
            <person name="Miyashita K."/>
            <person name="Thompson F.L."/>
            <person name="Niwa A."/>
            <person name="Sawabe T."/>
            <person name="Sawabe T."/>
        </authorList>
    </citation>
    <scope>NUCLEOTIDE SEQUENCE [LARGE SCALE GENOMIC DNA]</scope>
    <source>
        <strain evidence="2 3">JCM 19300</strain>
    </source>
</reference>
<keyword evidence="2" id="KW-0418">Kinase</keyword>
<organism evidence="2 3">
    <name type="scientific">Algibacter lectus</name>
    <dbReference type="NCBI Taxonomy" id="221126"/>
    <lineage>
        <taxon>Bacteria</taxon>
        <taxon>Pseudomonadati</taxon>
        <taxon>Bacteroidota</taxon>
        <taxon>Flavobacteriia</taxon>
        <taxon>Flavobacteriales</taxon>
        <taxon>Flavobacteriaceae</taxon>
        <taxon>Algibacter</taxon>
    </lineage>
</organism>
<dbReference type="EMBL" id="BBNQ01000003">
    <property type="protein sequence ID" value="GAL61621.1"/>
    <property type="molecule type" value="Genomic_DNA"/>
</dbReference>
<sequence length="142" mass="16603">MIDKLYEASRGGVKIQMIVRGICSLIPGIKGMSENIEVISVVDKFLEHSRVYMFGNDGDMKIYISSADWMSRNIENRVEVSCPIYDEDVKKEIIETFDISWNDNVKARILNDSQENQYKVNDKEPLRSQYVVYDYYLKKLEE</sequence>
<dbReference type="Proteomes" id="UP000029644">
    <property type="component" value="Unassembled WGS sequence"/>
</dbReference>
<dbReference type="PANTHER" id="PTHR30218:SF0">
    <property type="entry name" value="POLYPHOSPHATE KINASE"/>
    <property type="match status" value="1"/>
</dbReference>
<dbReference type="InterPro" id="IPR003414">
    <property type="entry name" value="PP_kinase"/>
</dbReference>
<dbReference type="InterPro" id="IPR025200">
    <property type="entry name" value="PPK_C_dom2"/>
</dbReference>